<sequence>MHRYQEDEFDSQLRAVLKADEFAKFRAKRAAQKRAFRPGRRPNK</sequence>
<protein>
    <recommendedName>
        <fullName evidence="3">30S ribosomal protein S21</fullName>
    </recommendedName>
</protein>
<proteinExistence type="predicted"/>
<organism evidence="1 2">
    <name type="scientific">Hymenobacter mellowenesis</name>
    <dbReference type="NCBI Taxonomy" id="3063995"/>
    <lineage>
        <taxon>Bacteria</taxon>
        <taxon>Pseudomonadati</taxon>
        <taxon>Bacteroidota</taxon>
        <taxon>Cytophagia</taxon>
        <taxon>Cytophagales</taxon>
        <taxon>Hymenobacteraceae</taxon>
        <taxon>Hymenobacter</taxon>
    </lineage>
</organism>
<keyword evidence="2" id="KW-1185">Reference proteome</keyword>
<comment type="caution">
    <text evidence="1">The sequence shown here is derived from an EMBL/GenBank/DDBJ whole genome shotgun (WGS) entry which is preliminary data.</text>
</comment>
<accession>A0ABT9A7P7</accession>
<evidence type="ECO:0000313" key="2">
    <source>
        <dbReference type="Proteomes" id="UP001167796"/>
    </source>
</evidence>
<dbReference type="RefSeq" id="WP_305009452.1">
    <property type="nucleotide sequence ID" value="NZ_JAUQSX010000001.1"/>
</dbReference>
<dbReference type="Proteomes" id="UP001167796">
    <property type="component" value="Unassembled WGS sequence"/>
</dbReference>
<name>A0ABT9A7P7_9BACT</name>
<dbReference type="EMBL" id="JAUQSX010000001">
    <property type="protein sequence ID" value="MDO7844792.1"/>
    <property type="molecule type" value="Genomic_DNA"/>
</dbReference>
<evidence type="ECO:0008006" key="3">
    <source>
        <dbReference type="Google" id="ProtNLM"/>
    </source>
</evidence>
<evidence type="ECO:0000313" key="1">
    <source>
        <dbReference type="EMBL" id="MDO7844792.1"/>
    </source>
</evidence>
<reference evidence="1" key="1">
    <citation type="submission" date="2023-07" db="EMBL/GenBank/DDBJ databases">
        <authorList>
            <person name="Kim M.K."/>
        </authorList>
    </citation>
    <scope>NUCLEOTIDE SEQUENCE</scope>
    <source>
        <strain evidence="1">M29</strain>
    </source>
</reference>
<gene>
    <name evidence="1" type="ORF">Q5H92_00365</name>
</gene>